<dbReference type="GO" id="GO:0051301">
    <property type="term" value="P:cell division"/>
    <property type="evidence" value="ECO:0007669"/>
    <property type="project" value="UniProtKB-KW"/>
</dbReference>
<dbReference type="PANTHER" id="PTHR18937:SF12">
    <property type="entry name" value="STRUCTURAL MAINTENANCE OF CHROMOSOMES PROTEIN"/>
    <property type="match status" value="1"/>
</dbReference>
<dbReference type="InterPro" id="IPR028468">
    <property type="entry name" value="Smc1_ABC"/>
</dbReference>
<keyword evidence="8 10" id="KW-0539">Nucleus</keyword>
<dbReference type="InterPro" id="IPR024704">
    <property type="entry name" value="SMC"/>
</dbReference>
<dbReference type="FunCoup" id="A3M0D4">
    <property type="interactions" value="766"/>
</dbReference>
<evidence type="ECO:0000256" key="10">
    <source>
        <dbReference type="PIRNR" id="PIRNR005719"/>
    </source>
</evidence>
<dbReference type="eggNOG" id="KOG0018">
    <property type="taxonomic scope" value="Eukaryota"/>
</dbReference>
<dbReference type="HOGENOM" id="CLU_001042_0_1_1"/>
<evidence type="ECO:0000313" key="14">
    <source>
        <dbReference type="Proteomes" id="UP000002258"/>
    </source>
</evidence>
<dbReference type="Gene3D" id="1.20.1060.20">
    <property type="match status" value="1"/>
</dbReference>
<evidence type="ECO:0000256" key="9">
    <source>
        <dbReference type="ARBA" id="ARBA00023306"/>
    </source>
</evidence>
<dbReference type="OrthoDB" id="5575062at2759"/>
<dbReference type="PIRSF" id="PIRSF005719">
    <property type="entry name" value="SMC"/>
    <property type="match status" value="1"/>
</dbReference>
<keyword evidence="5" id="KW-0132">Cell division</keyword>
<dbReference type="CDD" id="cd03275">
    <property type="entry name" value="ABC_SMC1_euk"/>
    <property type="match status" value="2"/>
</dbReference>
<dbReference type="GO" id="GO:0007064">
    <property type="term" value="P:mitotic sister chromatid cohesion"/>
    <property type="evidence" value="ECO:0007669"/>
    <property type="project" value="EnsemblFungi"/>
</dbReference>
<feature type="coiled-coil region" evidence="11">
    <location>
        <begin position="844"/>
        <end position="934"/>
    </location>
</feature>
<feature type="domain" description="SMC hinge" evidence="12">
    <location>
        <begin position="524"/>
        <end position="642"/>
    </location>
</feature>
<dbReference type="Gene3D" id="3.30.70.1620">
    <property type="match status" value="1"/>
</dbReference>
<dbReference type="RefSeq" id="XP_001386531.2">
    <property type="nucleotide sequence ID" value="XM_001386494.1"/>
</dbReference>
<dbReference type="SUPFAM" id="SSF52540">
    <property type="entry name" value="P-loop containing nucleoside triphosphate hydrolases"/>
    <property type="match status" value="1"/>
</dbReference>
<dbReference type="GO" id="GO:0042802">
    <property type="term" value="F:identical protein binding"/>
    <property type="evidence" value="ECO:0007669"/>
    <property type="project" value="EnsemblFungi"/>
</dbReference>
<dbReference type="KEGG" id="pic:PICST_64147"/>
<sequence length="1240" mass="141223">MGRLIGLELHNFKSYRGTTKIGFGSSFFTSIIGPNGAGKSNLMDAISFVLGVRSSHLRSQNLKDLIYRGRRTNGNSDLSVDELEQDPNRAHVTAIYEKDDGEIVKFKRTISSSGNSEYRVNDVSVTSLNYSLVLKAENILIKARNFLVFQGDVEQIASQSPTDLTKLIENISGSNEFTKEYESLKEEYERAREFSNSVFSRKRNLNSESRQYKEQLIEQRQFEERLMEKNETIKRINLYHIYHNERKHFQIQEEIDAKTAELKELKKGLSSEQKQFKTISADYSKKVLESKKHTKKLEQVATQIESAKRDLIPMQANKRAMTSKANSTKTKIEDLQADLKRQKASASSVQKQLDQAQKLFADFENKIASSTSLSISPEGQKEYSKLRSQFLSRGGSAFEEDISILLNEKDSLLAAITGLENQRANSATRINELQSTINSELKSSLADINTEINDVLSRKQEKVDARSALIKSKEEFQYQELQLKSQLRDVLIKLDEISSQQRESNKQKKLRENVAMLKRLFPEGAIKGIVYELVRPSEQKFESAVQTVLGRNIDSVIVQTTSVAYKCIEILKERRAGVVTFIPLDSIQSEPINLNYLRSIHESAQPGIDILKYDDKSLEQAINYIAGDALVVKDINLARNLKWDSHHKLENRIISLNGSVIHKSGLMTGGQQSQKSSASLTWDREEWISLNSVKDELTTRLSTLQENKPKELEINLLADEISSLDDGLPVLRNQKMSTERTIRDREAEVKFQTELQKSFDDSINSKKAKLVKLDQKTDEIRNKTASLKNEIYSEFCYDYGFSNGIDDYENLHGATLRVRVKERAQYSKAIATFSNKLKFENERVNETIQREESLKSQLLELEENTSTVMSEIQLVESKIDNLEAELEVLEHEQSNQNKELQSNLKKSKTFEASVAELESNISTLNKGILSLEEQLLKIDTERVNILKNCKIENVNIPLKDGLLDSISIGETSDNLVKEIYDIEIDYSNLDESLRRTYSAKLEAELQTKLEEIIEQLERLTPNAKAVDRLKEAEAKLRNFDKEHTLARQKERKVYDKFQEVREKRYQTFMEAFNHISSKIDSIYKELTKFPASPLGGAAYLTLEDDEYPYNSGIKYHAMPPMKRFRDMELLSGGEKTMAALALLFAIHSYQPSPFFVLDEVDAALDNANVSKIANYIRKYAGPNYQFIVISLKNSLFEKSDALVGIYRDQRQNSSSTLTLDLTEYSEEGLSVSGQAVTASG</sequence>
<dbReference type="SUPFAM" id="SSF75553">
    <property type="entry name" value="Smc hinge domain"/>
    <property type="match status" value="1"/>
</dbReference>
<evidence type="ECO:0000256" key="11">
    <source>
        <dbReference type="SAM" id="Coils"/>
    </source>
</evidence>
<evidence type="ECO:0000256" key="3">
    <source>
        <dbReference type="ARBA" id="ARBA00005597"/>
    </source>
</evidence>
<feature type="coiled-coil region" evidence="11">
    <location>
        <begin position="998"/>
        <end position="1049"/>
    </location>
</feature>
<protein>
    <recommendedName>
        <fullName evidence="10">Structural maintenance of chromosomes protein</fullName>
    </recommendedName>
</protein>
<dbReference type="OMA" id="KHMDFQR"/>
<evidence type="ECO:0000256" key="6">
    <source>
        <dbReference type="ARBA" id="ARBA00022776"/>
    </source>
</evidence>
<dbReference type="InterPro" id="IPR010935">
    <property type="entry name" value="SMC_hinge"/>
</dbReference>
<dbReference type="SMART" id="SM00968">
    <property type="entry name" value="SMC_hinge"/>
    <property type="match status" value="1"/>
</dbReference>
<dbReference type="InterPro" id="IPR036277">
    <property type="entry name" value="SMC_hinge_sf"/>
</dbReference>
<dbReference type="GO" id="GO:0030892">
    <property type="term" value="C:mitotic cohesin complex"/>
    <property type="evidence" value="ECO:0007669"/>
    <property type="project" value="EnsemblFungi"/>
</dbReference>
<dbReference type="EMBL" id="CP000502">
    <property type="protein sequence ID" value="ABN68502.2"/>
    <property type="molecule type" value="Genomic_DNA"/>
</dbReference>
<dbReference type="GeneID" id="4841167"/>
<evidence type="ECO:0000256" key="5">
    <source>
        <dbReference type="ARBA" id="ARBA00022618"/>
    </source>
</evidence>
<feature type="coiled-coil region" evidence="11">
    <location>
        <begin position="402"/>
        <end position="436"/>
    </location>
</feature>
<dbReference type="Gene3D" id="3.40.50.300">
    <property type="entry name" value="P-loop containing nucleotide triphosphate hydrolases"/>
    <property type="match status" value="2"/>
</dbReference>
<accession>A3M0D4</accession>
<evidence type="ECO:0000256" key="7">
    <source>
        <dbReference type="ARBA" id="ARBA00023054"/>
    </source>
</evidence>
<keyword evidence="7 11" id="KW-0175">Coiled coil</keyword>
<keyword evidence="14" id="KW-1185">Reference proteome</keyword>
<dbReference type="STRING" id="322104.A3M0D4"/>
<evidence type="ECO:0000256" key="4">
    <source>
        <dbReference type="ARBA" id="ARBA00022454"/>
    </source>
</evidence>
<dbReference type="PANTHER" id="PTHR18937">
    <property type="entry name" value="STRUCTURAL MAINTENANCE OF CHROMOSOMES SMC FAMILY MEMBER"/>
    <property type="match status" value="1"/>
</dbReference>
<dbReference type="GO" id="GO:0005634">
    <property type="term" value="C:nucleus"/>
    <property type="evidence" value="ECO:0007669"/>
    <property type="project" value="UniProtKB-SubCell"/>
</dbReference>
<dbReference type="Proteomes" id="UP000002258">
    <property type="component" value="Chromosome 8"/>
</dbReference>
<dbReference type="InterPro" id="IPR027417">
    <property type="entry name" value="P-loop_NTPase"/>
</dbReference>
<proteinExistence type="inferred from homology"/>
<organism evidence="13 14">
    <name type="scientific">Scheffersomyces stipitis (strain ATCC 58785 / CBS 6054 / NBRC 10063 / NRRL Y-11545)</name>
    <name type="common">Yeast</name>
    <name type="synonym">Pichia stipitis</name>
    <dbReference type="NCBI Taxonomy" id="322104"/>
    <lineage>
        <taxon>Eukaryota</taxon>
        <taxon>Fungi</taxon>
        <taxon>Dikarya</taxon>
        <taxon>Ascomycota</taxon>
        <taxon>Saccharomycotina</taxon>
        <taxon>Pichiomycetes</taxon>
        <taxon>Debaryomycetaceae</taxon>
        <taxon>Scheffersomyces</taxon>
    </lineage>
</organism>
<evidence type="ECO:0000259" key="12">
    <source>
        <dbReference type="SMART" id="SM00968"/>
    </source>
</evidence>
<keyword evidence="6" id="KW-0498">Mitosis</keyword>
<dbReference type="GO" id="GO:0006302">
    <property type="term" value="P:double-strand break repair"/>
    <property type="evidence" value="ECO:0007669"/>
    <property type="project" value="EnsemblFungi"/>
</dbReference>
<dbReference type="GO" id="GO:0016887">
    <property type="term" value="F:ATP hydrolysis activity"/>
    <property type="evidence" value="ECO:0007669"/>
    <property type="project" value="InterPro"/>
</dbReference>
<dbReference type="InParanoid" id="A3M0D4"/>
<feature type="coiled-coil region" evidence="11">
    <location>
        <begin position="763"/>
        <end position="790"/>
    </location>
</feature>
<dbReference type="GO" id="GO:0000070">
    <property type="term" value="P:mitotic sister chromatid segregation"/>
    <property type="evidence" value="ECO:0007669"/>
    <property type="project" value="EnsemblFungi"/>
</dbReference>
<dbReference type="Pfam" id="PF06470">
    <property type="entry name" value="SMC_hinge"/>
    <property type="match status" value="1"/>
</dbReference>
<reference evidence="13 14" key="1">
    <citation type="journal article" date="2007" name="Nat. Biotechnol.">
        <title>Genome sequence of the lignocellulose-bioconverting and xylose-fermenting yeast Pichia stipitis.</title>
        <authorList>
            <person name="Jeffries T.W."/>
            <person name="Grigoriev I.V."/>
            <person name="Grimwood J."/>
            <person name="Laplaza J.M."/>
            <person name="Aerts A."/>
            <person name="Salamov A."/>
            <person name="Schmutz J."/>
            <person name="Lindquist E."/>
            <person name="Dehal P."/>
            <person name="Shapiro H."/>
            <person name="Jin Y.S."/>
            <person name="Passoth V."/>
            <person name="Richardson P.M."/>
        </authorList>
    </citation>
    <scope>NUCLEOTIDE SEQUENCE [LARGE SCALE GENOMIC DNA]</scope>
    <source>
        <strain evidence="14">ATCC 58785 / CBS 6054 / NBRC 10063 / NRRL Y-11545</strain>
    </source>
</reference>
<name>A3M0D4_PICST</name>
<dbReference type="AlphaFoldDB" id="A3M0D4"/>
<keyword evidence="4" id="KW-0158">Chromosome</keyword>
<gene>
    <name evidence="13" type="primary">SMC1</name>
    <name evidence="13" type="ORF">PICST_64147</name>
</gene>
<keyword evidence="9" id="KW-0131">Cell cycle</keyword>
<evidence type="ECO:0000256" key="8">
    <source>
        <dbReference type="ARBA" id="ARBA00023242"/>
    </source>
</evidence>
<evidence type="ECO:0000256" key="1">
    <source>
        <dbReference type="ARBA" id="ARBA00004123"/>
    </source>
</evidence>
<dbReference type="Pfam" id="PF02463">
    <property type="entry name" value="SMC_N"/>
    <property type="match status" value="1"/>
</dbReference>
<dbReference type="GO" id="GO:0003680">
    <property type="term" value="F:minor groove of adenine-thymine-rich DNA binding"/>
    <property type="evidence" value="ECO:0007669"/>
    <property type="project" value="EnsemblFungi"/>
</dbReference>
<dbReference type="GO" id="GO:0005524">
    <property type="term" value="F:ATP binding"/>
    <property type="evidence" value="ECO:0007669"/>
    <property type="project" value="InterPro"/>
</dbReference>
<comment type="subcellular location">
    <subcellularLocation>
        <location evidence="2">Chromosome</location>
    </subcellularLocation>
    <subcellularLocation>
        <location evidence="1 10">Nucleus</location>
    </subcellularLocation>
</comment>
<evidence type="ECO:0000256" key="2">
    <source>
        <dbReference type="ARBA" id="ARBA00004286"/>
    </source>
</evidence>
<dbReference type="GO" id="GO:0003690">
    <property type="term" value="F:double-stranded DNA binding"/>
    <property type="evidence" value="ECO:0007669"/>
    <property type="project" value="EnsemblFungi"/>
</dbReference>
<feature type="coiled-coil region" evidence="11">
    <location>
        <begin position="255"/>
        <end position="366"/>
    </location>
</feature>
<comment type="similarity">
    <text evidence="3">Belongs to the SMC family. SMC1 subfamily.</text>
</comment>
<evidence type="ECO:0000313" key="13">
    <source>
        <dbReference type="EMBL" id="ABN68502.2"/>
    </source>
</evidence>
<dbReference type="InterPro" id="IPR003395">
    <property type="entry name" value="RecF/RecN/SMC_N"/>
</dbReference>